<evidence type="ECO:0000313" key="3">
    <source>
        <dbReference type="Proteomes" id="UP000261325"/>
    </source>
</evidence>
<dbReference type="InterPro" id="IPR002575">
    <property type="entry name" value="Aminoglycoside_PTrfase"/>
</dbReference>
<evidence type="ECO:0000259" key="1">
    <source>
        <dbReference type="Pfam" id="PF01636"/>
    </source>
</evidence>
<comment type="caution">
    <text evidence="2">The sequence shown here is derived from an EMBL/GenBank/DDBJ whole genome shotgun (WGS) entry which is preliminary data.</text>
</comment>
<dbReference type="Gene3D" id="3.30.200.20">
    <property type="entry name" value="Phosphorylase Kinase, domain 1"/>
    <property type="match status" value="1"/>
</dbReference>
<dbReference type="EMBL" id="DLYI01000040">
    <property type="protein sequence ID" value="HAC26893.1"/>
    <property type="molecule type" value="Genomic_DNA"/>
</dbReference>
<proteinExistence type="predicted"/>
<dbReference type="Gene3D" id="3.90.1200.10">
    <property type="match status" value="1"/>
</dbReference>
<dbReference type="Pfam" id="PF01636">
    <property type="entry name" value="APH"/>
    <property type="match status" value="1"/>
</dbReference>
<dbReference type="GO" id="GO:0016740">
    <property type="term" value="F:transferase activity"/>
    <property type="evidence" value="ECO:0007669"/>
    <property type="project" value="UniProtKB-KW"/>
</dbReference>
<sequence>MNVALRESDSQSPLDGDCWGWQKKLESYLTRVMPGSNVAIVGMQRLSGGAIQENWLLDVHIVGGEKAGKHRWVLRTDAESAVDVSMSRAHEFAVLTTVHEAGVEVPTPFWLCTDLGVIGREFFVMQAVGGTAAGHRLVKDDVLVPDRPALCRDLGRNLARLHAIKPPSHTLDFLPVPVADPAQELITQYLGFLDALPWSFPTIEWGLRWLQHNKSAPAEACLIHRDFRTGNYMVDQGRVSGILDWEFTAWGDWREDLGWLTARCWRFGKNENLAGGVGALRDVMAGYADICPRTLSEDELRYWQVMAHVRWAIIAVQQTERHLSGQQHSLELALTGRLLPELENNILQLMGGRA</sequence>
<evidence type="ECO:0000313" key="2">
    <source>
        <dbReference type="EMBL" id="HAC26893.1"/>
    </source>
</evidence>
<dbReference type="InterPro" id="IPR011009">
    <property type="entry name" value="Kinase-like_dom_sf"/>
</dbReference>
<dbReference type="InterPro" id="IPR051678">
    <property type="entry name" value="AGP_Transferase"/>
</dbReference>
<feature type="domain" description="Aminoglycoside phosphotransferase" evidence="1">
    <location>
        <begin position="44"/>
        <end position="281"/>
    </location>
</feature>
<dbReference type="AlphaFoldDB" id="A0A3B8WD56"/>
<dbReference type="InterPro" id="IPR041726">
    <property type="entry name" value="ACAD10_11_N"/>
</dbReference>
<dbReference type="Proteomes" id="UP000261325">
    <property type="component" value="Unassembled WGS sequence"/>
</dbReference>
<organism evidence="2 3">
    <name type="scientific">Marinobacter nauticus</name>
    <name type="common">Marinobacter hydrocarbonoclasticus</name>
    <name type="synonym">Marinobacter aquaeolei</name>
    <dbReference type="NCBI Taxonomy" id="2743"/>
    <lineage>
        <taxon>Bacteria</taxon>
        <taxon>Pseudomonadati</taxon>
        <taxon>Pseudomonadota</taxon>
        <taxon>Gammaproteobacteria</taxon>
        <taxon>Pseudomonadales</taxon>
        <taxon>Marinobacteraceae</taxon>
        <taxon>Marinobacter</taxon>
    </lineage>
</organism>
<reference evidence="2 3" key="1">
    <citation type="journal article" date="2018" name="Nat. Biotechnol.">
        <title>A standardized bacterial taxonomy based on genome phylogeny substantially revises the tree of life.</title>
        <authorList>
            <person name="Parks D.H."/>
            <person name="Chuvochina M."/>
            <person name="Waite D.W."/>
            <person name="Rinke C."/>
            <person name="Skarshewski A."/>
            <person name="Chaumeil P.A."/>
            <person name="Hugenholtz P."/>
        </authorList>
    </citation>
    <scope>NUCLEOTIDE SEQUENCE [LARGE SCALE GENOMIC DNA]</scope>
    <source>
        <strain evidence="2">UBA9049</strain>
    </source>
</reference>
<accession>A0A3B8WD56</accession>
<dbReference type="PANTHER" id="PTHR21310">
    <property type="entry name" value="AMINOGLYCOSIDE PHOSPHOTRANSFERASE-RELATED-RELATED"/>
    <property type="match status" value="1"/>
</dbReference>
<name>A0A3B8WD56_MARNT</name>
<dbReference type="PANTHER" id="PTHR21310:SF57">
    <property type="entry name" value="BLR2944 PROTEIN"/>
    <property type="match status" value="1"/>
</dbReference>
<gene>
    <name evidence="2" type="ORF">DCF82_03585</name>
</gene>
<dbReference type="SUPFAM" id="SSF56112">
    <property type="entry name" value="Protein kinase-like (PK-like)"/>
    <property type="match status" value="1"/>
</dbReference>
<dbReference type="CDD" id="cd05154">
    <property type="entry name" value="ACAD10_11_N-like"/>
    <property type="match status" value="1"/>
</dbReference>
<keyword evidence="2" id="KW-0808">Transferase</keyword>
<protein>
    <submittedName>
        <fullName evidence="2">Phosphotransferase family protein</fullName>
    </submittedName>
</protein>